<gene>
    <name evidence="1" type="ORF">OE88DRAFT_1657238</name>
</gene>
<dbReference type="AlphaFoldDB" id="A0A5C3N3D9"/>
<keyword evidence="2" id="KW-1185">Reference proteome</keyword>
<organism evidence="1 2">
    <name type="scientific">Heliocybe sulcata</name>
    <dbReference type="NCBI Taxonomy" id="5364"/>
    <lineage>
        <taxon>Eukaryota</taxon>
        <taxon>Fungi</taxon>
        <taxon>Dikarya</taxon>
        <taxon>Basidiomycota</taxon>
        <taxon>Agaricomycotina</taxon>
        <taxon>Agaricomycetes</taxon>
        <taxon>Gloeophyllales</taxon>
        <taxon>Gloeophyllaceae</taxon>
        <taxon>Heliocybe</taxon>
    </lineage>
</organism>
<protein>
    <submittedName>
        <fullName evidence="1">Uncharacterized protein</fullName>
    </submittedName>
</protein>
<accession>A0A5C3N3D9</accession>
<evidence type="ECO:0000313" key="2">
    <source>
        <dbReference type="Proteomes" id="UP000305948"/>
    </source>
</evidence>
<evidence type="ECO:0000313" key="1">
    <source>
        <dbReference type="EMBL" id="TFK52154.1"/>
    </source>
</evidence>
<sequence>MAPTNGIRSASKLMFRHWRDVRKRQHLVNVSVCQGRLSPHLPATYNNIVQKRWNSAVKVFDKRPIPKSDIPPTTAAGLRKGSILRLRTLNQTRLTAEDHIDLTGRISKSVRPPEASDHRRFSIHYGRARRDPTPFPPDSHGFLYWHLEADAPPLSGQVRFRTTTSSDPATFANGRDLQLPHGGTWHISLFHIARRVKCSGLCVHLVSERLVMADMLDTARSISISQMTRKKRLTTDNLFLWKFGQRFLVDLRSFTVVLWIIGGSVAERLCLEYLFSVEVRESGSTGIAERVHRMPYAGRALIQFERSTLPEHKNTRTVILRIVKVIEVTKSDDSEDVPGMPEPKEGSLVMRRTGGRHWIPWSVDVDRPHSSSKALTILFDNEAAQGG</sequence>
<dbReference type="OrthoDB" id="2750929at2759"/>
<proteinExistence type="predicted"/>
<dbReference type="EMBL" id="ML213509">
    <property type="protein sequence ID" value="TFK52154.1"/>
    <property type="molecule type" value="Genomic_DNA"/>
</dbReference>
<dbReference type="Proteomes" id="UP000305948">
    <property type="component" value="Unassembled WGS sequence"/>
</dbReference>
<name>A0A5C3N3D9_9AGAM</name>
<reference evidence="1 2" key="1">
    <citation type="journal article" date="2019" name="Nat. Ecol. Evol.">
        <title>Megaphylogeny resolves global patterns of mushroom evolution.</title>
        <authorList>
            <person name="Varga T."/>
            <person name="Krizsan K."/>
            <person name="Foldi C."/>
            <person name="Dima B."/>
            <person name="Sanchez-Garcia M."/>
            <person name="Sanchez-Ramirez S."/>
            <person name="Szollosi G.J."/>
            <person name="Szarkandi J.G."/>
            <person name="Papp V."/>
            <person name="Albert L."/>
            <person name="Andreopoulos W."/>
            <person name="Angelini C."/>
            <person name="Antonin V."/>
            <person name="Barry K.W."/>
            <person name="Bougher N.L."/>
            <person name="Buchanan P."/>
            <person name="Buyck B."/>
            <person name="Bense V."/>
            <person name="Catcheside P."/>
            <person name="Chovatia M."/>
            <person name="Cooper J."/>
            <person name="Damon W."/>
            <person name="Desjardin D."/>
            <person name="Finy P."/>
            <person name="Geml J."/>
            <person name="Haridas S."/>
            <person name="Hughes K."/>
            <person name="Justo A."/>
            <person name="Karasinski D."/>
            <person name="Kautmanova I."/>
            <person name="Kiss B."/>
            <person name="Kocsube S."/>
            <person name="Kotiranta H."/>
            <person name="LaButti K.M."/>
            <person name="Lechner B.E."/>
            <person name="Liimatainen K."/>
            <person name="Lipzen A."/>
            <person name="Lukacs Z."/>
            <person name="Mihaltcheva S."/>
            <person name="Morgado L.N."/>
            <person name="Niskanen T."/>
            <person name="Noordeloos M.E."/>
            <person name="Ohm R.A."/>
            <person name="Ortiz-Santana B."/>
            <person name="Ovrebo C."/>
            <person name="Racz N."/>
            <person name="Riley R."/>
            <person name="Savchenko A."/>
            <person name="Shiryaev A."/>
            <person name="Soop K."/>
            <person name="Spirin V."/>
            <person name="Szebenyi C."/>
            <person name="Tomsovsky M."/>
            <person name="Tulloss R.E."/>
            <person name="Uehling J."/>
            <person name="Grigoriev I.V."/>
            <person name="Vagvolgyi C."/>
            <person name="Papp T."/>
            <person name="Martin F.M."/>
            <person name="Miettinen O."/>
            <person name="Hibbett D.S."/>
            <person name="Nagy L.G."/>
        </authorList>
    </citation>
    <scope>NUCLEOTIDE SEQUENCE [LARGE SCALE GENOMIC DNA]</scope>
    <source>
        <strain evidence="1 2">OMC1185</strain>
    </source>
</reference>